<keyword evidence="1" id="KW-0378">Hydrolase</keyword>
<dbReference type="PANTHER" id="PTHR12993:SF30">
    <property type="entry name" value="N-ACETYL-ALPHA-D-GLUCOSAMINYL L-MALATE DEACETYLASE 1"/>
    <property type="match status" value="1"/>
</dbReference>
<name>A0ABY6HMR4_9ARCH</name>
<dbReference type="GO" id="GO:0036311">
    <property type="term" value="F:chitin disaccharide deacetylase activity"/>
    <property type="evidence" value="ECO:0007669"/>
    <property type="project" value="UniProtKB-EC"/>
</dbReference>
<accession>A0ABY6HMR4</accession>
<dbReference type="Proteomes" id="UP001208689">
    <property type="component" value="Chromosome"/>
</dbReference>
<protein>
    <submittedName>
        <fullName evidence="1">Diacetylchitobiose deacetylase</fullName>
        <ecNumber evidence="1">3.5.1.105</ecNumber>
    </submittedName>
</protein>
<keyword evidence="2" id="KW-1185">Reference proteome</keyword>
<organism evidence="1 2">
    <name type="scientific">Candidatus Lokiarchaeum ossiferum</name>
    <dbReference type="NCBI Taxonomy" id="2951803"/>
    <lineage>
        <taxon>Archaea</taxon>
        <taxon>Promethearchaeati</taxon>
        <taxon>Promethearchaeota</taxon>
        <taxon>Promethearchaeia</taxon>
        <taxon>Promethearchaeales</taxon>
        <taxon>Promethearchaeaceae</taxon>
        <taxon>Candidatus Lokiarchaeum</taxon>
    </lineage>
</organism>
<gene>
    <name evidence="1" type="ORF">NEF87_001085</name>
</gene>
<dbReference type="SUPFAM" id="SSF102588">
    <property type="entry name" value="LmbE-like"/>
    <property type="match status" value="1"/>
</dbReference>
<evidence type="ECO:0000313" key="2">
    <source>
        <dbReference type="Proteomes" id="UP001208689"/>
    </source>
</evidence>
<proteinExistence type="predicted"/>
<dbReference type="EMBL" id="CP104013">
    <property type="protein sequence ID" value="UYP44800.1"/>
    <property type="molecule type" value="Genomic_DNA"/>
</dbReference>
<reference evidence="1" key="1">
    <citation type="submission" date="2022-09" db="EMBL/GenBank/DDBJ databases">
        <title>Actin cytoskeleton and complex cell architecture in an #Asgard archaeon.</title>
        <authorList>
            <person name="Ponce Toledo R.I."/>
            <person name="Schleper C."/>
            <person name="Rodrigues Oliveira T."/>
            <person name="Wollweber F."/>
            <person name="Xu J."/>
            <person name="Rittmann S."/>
            <person name="Klingl A."/>
            <person name="Pilhofer M."/>
        </authorList>
    </citation>
    <scope>NUCLEOTIDE SEQUENCE</scope>
    <source>
        <strain evidence="1">B-35</strain>
    </source>
</reference>
<dbReference type="PANTHER" id="PTHR12993">
    <property type="entry name" value="N-ACETYLGLUCOSAMINYL-PHOSPHATIDYLINOSITOL DE-N-ACETYLASE-RELATED"/>
    <property type="match status" value="1"/>
</dbReference>
<dbReference type="InterPro" id="IPR024078">
    <property type="entry name" value="LmbE-like_dom_sf"/>
</dbReference>
<dbReference type="InterPro" id="IPR003737">
    <property type="entry name" value="GlcNAc_PI_deacetylase-related"/>
</dbReference>
<sequence length="243" mass="27481">MTELKETRKEEKYDVIVVTAHPDDAEIGIGGIMATLAKKGKKVLLVNLTDGEPTPLGDHDTRIKEASAAAEILGIDRLTLDCCVNRRLMDSFEARVSLGDVFRKHRPEIVITMGGKTIMASPDHYQAQLITEAAVFYSRLTKWDEHFTYPVHTIKQLFYFPVGAMMSGQIPHNSFLVDISSVLQKKLDAILTYESQFPPEKRQFIDQIKLHNQHFGALYGSRAAELLMLPRLLRLDILDIFNI</sequence>
<dbReference type="Pfam" id="PF02585">
    <property type="entry name" value="PIG-L"/>
    <property type="match status" value="1"/>
</dbReference>
<dbReference type="EC" id="3.5.1.105" evidence="1"/>
<evidence type="ECO:0000313" key="1">
    <source>
        <dbReference type="EMBL" id="UYP44800.1"/>
    </source>
</evidence>
<dbReference type="Gene3D" id="3.40.50.10320">
    <property type="entry name" value="LmbE-like"/>
    <property type="match status" value="1"/>
</dbReference>